<sequence length="41" mass="4941">YKIYQSLKIPEGLKDVPTISYFGFFKYMFSNDSPNKRWEDS</sequence>
<gene>
    <name evidence="1" type="ORF">FWILDA_LOCUS19142</name>
</gene>
<dbReference type="EMBL" id="CAMKVN010021759">
    <property type="protein sequence ID" value="CAI2199575.1"/>
    <property type="molecule type" value="Genomic_DNA"/>
</dbReference>
<feature type="non-terminal residue" evidence="1">
    <location>
        <position position="1"/>
    </location>
</feature>
<name>A0A9W4TC63_9GLOM</name>
<comment type="caution">
    <text evidence="1">The sequence shown here is derived from an EMBL/GenBank/DDBJ whole genome shotgun (WGS) entry which is preliminary data.</text>
</comment>
<accession>A0A9W4TC63</accession>
<organism evidence="1 2">
    <name type="scientific">Funneliformis geosporum</name>
    <dbReference type="NCBI Taxonomy" id="1117311"/>
    <lineage>
        <taxon>Eukaryota</taxon>
        <taxon>Fungi</taxon>
        <taxon>Fungi incertae sedis</taxon>
        <taxon>Mucoromycota</taxon>
        <taxon>Glomeromycotina</taxon>
        <taxon>Glomeromycetes</taxon>
        <taxon>Glomerales</taxon>
        <taxon>Glomeraceae</taxon>
        <taxon>Funneliformis</taxon>
    </lineage>
</organism>
<reference evidence="1" key="1">
    <citation type="submission" date="2022-08" db="EMBL/GenBank/DDBJ databases">
        <authorList>
            <person name="Kallberg Y."/>
            <person name="Tangrot J."/>
            <person name="Rosling A."/>
        </authorList>
    </citation>
    <scope>NUCLEOTIDE SEQUENCE</scope>
    <source>
        <strain evidence="1">Wild A</strain>
    </source>
</reference>
<proteinExistence type="predicted"/>
<keyword evidence="2" id="KW-1185">Reference proteome</keyword>
<dbReference type="AlphaFoldDB" id="A0A9W4TC63"/>
<dbReference type="Proteomes" id="UP001153678">
    <property type="component" value="Unassembled WGS sequence"/>
</dbReference>
<evidence type="ECO:0000313" key="1">
    <source>
        <dbReference type="EMBL" id="CAI2199575.1"/>
    </source>
</evidence>
<protein>
    <submittedName>
        <fullName evidence="1">17717_t:CDS:1</fullName>
    </submittedName>
</protein>
<dbReference type="OrthoDB" id="10355220at2759"/>
<evidence type="ECO:0000313" key="2">
    <source>
        <dbReference type="Proteomes" id="UP001153678"/>
    </source>
</evidence>